<accession>A0ABZ2M6U3</accession>
<dbReference type="Proteomes" id="UP001370348">
    <property type="component" value="Chromosome"/>
</dbReference>
<dbReference type="PROSITE" id="PS50011">
    <property type="entry name" value="PROTEIN_KINASE_DOM"/>
    <property type="match status" value="1"/>
</dbReference>
<dbReference type="Gene3D" id="3.30.200.20">
    <property type="entry name" value="Phosphorylase Kinase, domain 1"/>
    <property type="match status" value="1"/>
</dbReference>
<feature type="repeat" description="TPR" evidence="5">
    <location>
        <begin position="580"/>
        <end position="613"/>
    </location>
</feature>
<proteinExistence type="predicted"/>
<dbReference type="CDD" id="cd14014">
    <property type="entry name" value="STKc_PknB_like"/>
    <property type="match status" value="1"/>
</dbReference>
<feature type="domain" description="Protein kinase" evidence="7">
    <location>
        <begin position="6"/>
        <end position="279"/>
    </location>
</feature>
<evidence type="ECO:0000313" key="9">
    <source>
        <dbReference type="Proteomes" id="UP001370348"/>
    </source>
</evidence>
<gene>
    <name evidence="8" type="ORF">LZC94_13250</name>
</gene>
<dbReference type="SMART" id="SM00028">
    <property type="entry name" value="TPR"/>
    <property type="match status" value="6"/>
</dbReference>
<keyword evidence="1" id="KW-0808">Transferase</keyword>
<dbReference type="InterPro" id="IPR011009">
    <property type="entry name" value="Kinase-like_dom_sf"/>
</dbReference>
<evidence type="ECO:0000256" key="4">
    <source>
        <dbReference type="ARBA" id="ARBA00022840"/>
    </source>
</evidence>
<dbReference type="SUPFAM" id="SSF56112">
    <property type="entry name" value="Protein kinase-like (PK-like)"/>
    <property type="match status" value="1"/>
</dbReference>
<evidence type="ECO:0000256" key="5">
    <source>
        <dbReference type="PROSITE-ProRule" id="PRU00339"/>
    </source>
</evidence>
<organism evidence="8 9">
    <name type="scientific">Pendulispora albinea</name>
    <dbReference type="NCBI Taxonomy" id="2741071"/>
    <lineage>
        <taxon>Bacteria</taxon>
        <taxon>Pseudomonadati</taxon>
        <taxon>Myxococcota</taxon>
        <taxon>Myxococcia</taxon>
        <taxon>Myxococcales</taxon>
        <taxon>Sorangiineae</taxon>
        <taxon>Pendulisporaceae</taxon>
        <taxon>Pendulispora</taxon>
    </lineage>
</organism>
<dbReference type="Pfam" id="PF13424">
    <property type="entry name" value="TPR_12"/>
    <property type="match status" value="2"/>
</dbReference>
<reference evidence="8 9" key="1">
    <citation type="submission" date="2021-12" db="EMBL/GenBank/DDBJ databases">
        <title>Discovery of the Pendulisporaceae a myxobacterial family with distinct sporulation behavior and unique specialized metabolism.</title>
        <authorList>
            <person name="Garcia R."/>
            <person name="Popoff A."/>
            <person name="Bader C.D."/>
            <person name="Loehr J."/>
            <person name="Walesch S."/>
            <person name="Walt C."/>
            <person name="Boldt J."/>
            <person name="Bunk B."/>
            <person name="Haeckl F.J.F.P.J."/>
            <person name="Gunesch A.P."/>
            <person name="Birkelbach J."/>
            <person name="Nuebel U."/>
            <person name="Pietschmann T."/>
            <person name="Bach T."/>
            <person name="Mueller R."/>
        </authorList>
    </citation>
    <scope>NUCLEOTIDE SEQUENCE [LARGE SCALE GENOMIC DNA]</scope>
    <source>
        <strain evidence="8 9">MSr11954</strain>
    </source>
</reference>
<keyword evidence="2 6" id="KW-0547">Nucleotide-binding</keyword>
<feature type="binding site" evidence="6">
    <location>
        <position position="35"/>
    </location>
    <ligand>
        <name>ATP</name>
        <dbReference type="ChEBI" id="CHEBI:30616"/>
    </ligand>
</feature>
<dbReference type="InterPro" id="IPR000719">
    <property type="entry name" value="Prot_kinase_dom"/>
</dbReference>
<name>A0ABZ2M6U3_9BACT</name>
<dbReference type="PROSITE" id="PS00107">
    <property type="entry name" value="PROTEIN_KINASE_ATP"/>
    <property type="match status" value="1"/>
</dbReference>
<sequence length="926" mass="102366">MYVGRYFVLNLIGTGGMGSVYRAYDPKLNRNVAVKLIRVEPGVAGEGPSRPRLLREAQALAQVVHANVVNVFDVGEFRDQVFFAMELIEGSTLRDILRHTKHDRRKLLRLLDQSGRGLAAAHGSGLVHRDFKPENVLIDGEQRAKVVDFGLARAVEAHKAEERLAMPTGESSVLDQRITETGARLGTPAYMAPEQYLGLRADARSDQFSFSIVAYEAIFGRHPFVDESGRLSMVALCAGKLEVPGRRLDPGYLRVLRRGLSPDRESRYRSLEHLLDALADVPRRRRRHRVAIATAVCIVTGLIGGQAIQKHRAQRCEVAATQALAGIWDGPRREKVEDVFVGDGRAFGRDVWQRSAATLDAYADQWKRASAEICRSEDSWRADEKATRSRASSCLDERRRELHAVTDVLAAGDRDVRLHAPDILIQLDALSICTNPAALALTPLPTYDRATASTVERLRDLLAQSRALKDAGKLAPSEAAARQALELARNQRDRALAAEALYRLGDVQESSGENDASERSLVQALADAESSGHERLLPLVLIKMISVVGVTKSRWDEIERLIPFTEAMVERFDPQGPAHIELLHTVGLLETRRGRYERAIGYFNAALDKSPGVLHEKDIRRIIIYRNLAKAERPIHRLDEATRHVHLALAETEALFGDEHPLVMNTLSLLARLLSEQGDSAGTQRAAQRALHLVEKGSYAEAPALAHALLDLGAAYLEDGQPAVALPIFRRSYAIWGTPVTGQATALAGIARAEEALGHLETARTTFEQALAIARQMRGPGHPEMIKSGVRLGRLLRTLHREREALHLCTQLLEAGERTLGPHGAYIALALSCVGEAYEQLGRLPEALVALERAEMLLDEETTPPRGEYRATTRFALARVLWRTGGDRARARRLAHEALDSYQHESRANTPNAVAVRAWLTKLPLQ</sequence>
<keyword evidence="5" id="KW-0802">TPR repeat</keyword>
<dbReference type="Pfam" id="PF00069">
    <property type="entry name" value="Pkinase"/>
    <property type="match status" value="1"/>
</dbReference>
<dbReference type="PROSITE" id="PS50005">
    <property type="entry name" value="TPR"/>
    <property type="match status" value="1"/>
</dbReference>
<protein>
    <submittedName>
        <fullName evidence="8">Tetratricopeptide repeat protein</fullName>
    </submittedName>
</protein>
<dbReference type="InterPro" id="IPR017441">
    <property type="entry name" value="Protein_kinase_ATP_BS"/>
</dbReference>
<dbReference type="InterPro" id="IPR011990">
    <property type="entry name" value="TPR-like_helical_dom_sf"/>
</dbReference>
<dbReference type="InterPro" id="IPR008271">
    <property type="entry name" value="Ser/Thr_kinase_AS"/>
</dbReference>
<evidence type="ECO:0000256" key="6">
    <source>
        <dbReference type="PROSITE-ProRule" id="PRU10141"/>
    </source>
</evidence>
<dbReference type="PANTHER" id="PTHR43289">
    <property type="entry name" value="MITOGEN-ACTIVATED PROTEIN KINASE KINASE KINASE 20-RELATED"/>
    <property type="match status" value="1"/>
</dbReference>
<keyword evidence="4 6" id="KW-0067">ATP-binding</keyword>
<dbReference type="RefSeq" id="WP_394827858.1">
    <property type="nucleotide sequence ID" value="NZ_CP089984.1"/>
</dbReference>
<evidence type="ECO:0000256" key="3">
    <source>
        <dbReference type="ARBA" id="ARBA00022777"/>
    </source>
</evidence>
<dbReference type="PANTHER" id="PTHR43289:SF6">
    <property type="entry name" value="SERINE_THREONINE-PROTEIN KINASE NEKL-3"/>
    <property type="match status" value="1"/>
</dbReference>
<evidence type="ECO:0000259" key="7">
    <source>
        <dbReference type="PROSITE" id="PS50011"/>
    </source>
</evidence>
<dbReference type="PROSITE" id="PS00108">
    <property type="entry name" value="PROTEIN_KINASE_ST"/>
    <property type="match status" value="1"/>
</dbReference>
<dbReference type="Gene3D" id="1.25.40.10">
    <property type="entry name" value="Tetratricopeptide repeat domain"/>
    <property type="match status" value="3"/>
</dbReference>
<evidence type="ECO:0000256" key="1">
    <source>
        <dbReference type="ARBA" id="ARBA00022679"/>
    </source>
</evidence>
<dbReference type="InterPro" id="IPR019734">
    <property type="entry name" value="TPR_rpt"/>
</dbReference>
<dbReference type="EMBL" id="CP089984">
    <property type="protein sequence ID" value="WXB18216.1"/>
    <property type="molecule type" value="Genomic_DNA"/>
</dbReference>
<evidence type="ECO:0000256" key="2">
    <source>
        <dbReference type="ARBA" id="ARBA00022741"/>
    </source>
</evidence>
<evidence type="ECO:0000313" key="8">
    <source>
        <dbReference type="EMBL" id="WXB18216.1"/>
    </source>
</evidence>
<dbReference type="Gene3D" id="1.10.510.10">
    <property type="entry name" value="Transferase(Phosphotransferase) domain 1"/>
    <property type="match status" value="1"/>
</dbReference>
<keyword evidence="9" id="KW-1185">Reference proteome</keyword>
<dbReference type="SUPFAM" id="SSF48452">
    <property type="entry name" value="TPR-like"/>
    <property type="match status" value="3"/>
</dbReference>
<keyword evidence="3" id="KW-0418">Kinase</keyword>